<dbReference type="InterPro" id="IPR036866">
    <property type="entry name" value="RibonucZ/Hydroxyglut_hydro"/>
</dbReference>
<gene>
    <name evidence="5" type="ORF">DSOL_0300</name>
</gene>
<organism evidence="5 6">
    <name type="scientific">Desulfosporosinus metallidurans</name>
    <dbReference type="NCBI Taxonomy" id="1888891"/>
    <lineage>
        <taxon>Bacteria</taxon>
        <taxon>Bacillati</taxon>
        <taxon>Bacillota</taxon>
        <taxon>Clostridia</taxon>
        <taxon>Eubacteriales</taxon>
        <taxon>Desulfitobacteriaceae</taxon>
        <taxon>Desulfosporosinus</taxon>
    </lineage>
</organism>
<dbReference type="InterPro" id="IPR022712">
    <property type="entry name" value="Beta_Casp"/>
</dbReference>
<feature type="domain" description="Metallo-beta-lactamase" evidence="3">
    <location>
        <begin position="13"/>
        <end position="219"/>
    </location>
</feature>
<dbReference type="PANTHER" id="PTHR11203:SF37">
    <property type="entry name" value="INTEGRATOR COMPLEX SUBUNIT 11"/>
    <property type="match status" value="1"/>
</dbReference>
<dbReference type="InterPro" id="IPR011108">
    <property type="entry name" value="RMMBL"/>
</dbReference>
<evidence type="ECO:0000313" key="6">
    <source>
        <dbReference type="Proteomes" id="UP000186102"/>
    </source>
</evidence>
<dbReference type="PANTHER" id="PTHR11203">
    <property type="entry name" value="CLEAVAGE AND POLYADENYLATION SPECIFICITY FACTOR FAMILY MEMBER"/>
    <property type="match status" value="1"/>
</dbReference>
<sequence>MKISFFGAAQVVTGSSFLVESGESRILIDCGMFQGSKALKELNYDKFPYNPGSIDAVILTHAHTDHSGMLPKLIKAGFKGTIWATPETIKLCSIMLPDSGHIQEMEVERKNRKRLRAGLQPLVPIYTVQDALDTLPYFKPIPYQEQMDLVPTVSFQLYDAGHILGSAHVVIHIKEPDFSKSIVFSGDIGNVNQPYLEDPSILSEAEVVIMETTYGNRLHDENADGEKIDRADQLAETIRTTYEAGGNLIIPAFAIERTQDLLYYLRKLQDEHRIPTLPVYIDSPLAIAATKIFQENTEHFDTETRQLIQQGNSPLNMPNVHFSQTAADSMALNEIEGGSIIIAASGMADAGRIKHHLKHNLWREKATVLFVGYQAQGTLGRILSDGADVVTIHGEKVAVKARISHMDGLSAHADQAELLHWLSRLGKKAEQIILVHGELEGQTVFSNKIQETFGKTSVIPQLGETIEFISNQIVRHAPEKLWMTPNDSTQVIEEKVRPASEITHRKSTLQSAPISSQRSKMSDPHVSRAQVNRAYIRLRHHLKRLLDEGQRTRNFDRVVNLLDSMTRWLEEQEQERERRH</sequence>
<protein>
    <submittedName>
        <fullName evidence="5">Metallo-beta-lactamase family protein, RNA-specific</fullName>
    </submittedName>
</protein>
<evidence type="ECO:0000256" key="2">
    <source>
        <dbReference type="SAM" id="MobiDB-lite"/>
    </source>
</evidence>
<dbReference type="OrthoDB" id="9803916at2"/>
<dbReference type="InterPro" id="IPR050698">
    <property type="entry name" value="MBL"/>
</dbReference>
<dbReference type="SUPFAM" id="SSF56281">
    <property type="entry name" value="Metallo-hydrolase/oxidoreductase"/>
    <property type="match status" value="1"/>
</dbReference>
<evidence type="ECO:0000313" key="5">
    <source>
        <dbReference type="EMBL" id="OLN33590.1"/>
    </source>
</evidence>
<keyword evidence="6" id="KW-1185">Reference proteome</keyword>
<dbReference type="InterPro" id="IPR001279">
    <property type="entry name" value="Metallo-B-lactamas"/>
</dbReference>
<evidence type="ECO:0000256" key="1">
    <source>
        <dbReference type="ARBA" id="ARBA00022801"/>
    </source>
</evidence>
<dbReference type="Pfam" id="PF10996">
    <property type="entry name" value="Beta-Casp"/>
    <property type="match status" value="1"/>
</dbReference>
<evidence type="ECO:0000259" key="3">
    <source>
        <dbReference type="SMART" id="SM00849"/>
    </source>
</evidence>
<comment type="caution">
    <text evidence="5">The sequence shown here is derived from an EMBL/GenBank/DDBJ whole genome shotgun (WGS) entry which is preliminary data.</text>
</comment>
<dbReference type="GO" id="GO:0016787">
    <property type="term" value="F:hydrolase activity"/>
    <property type="evidence" value="ECO:0007669"/>
    <property type="project" value="UniProtKB-KW"/>
</dbReference>
<dbReference type="STRING" id="1888891.DSOL_0300"/>
<dbReference type="Gene3D" id="3.60.15.10">
    <property type="entry name" value="Ribonuclease Z/Hydroxyacylglutathione hydrolase-like"/>
    <property type="match status" value="1"/>
</dbReference>
<evidence type="ECO:0000259" key="4">
    <source>
        <dbReference type="SMART" id="SM01027"/>
    </source>
</evidence>
<dbReference type="SMART" id="SM01027">
    <property type="entry name" value="Beta-Casp"/>
    <property type="match status" value="1"/>
</dbReference>
<feature type="domain" description="Beta-Casp" evidence="4">
    <location>
        <begin position="258"/>
        <end position="383"/>
    </location>
</feature>
<dbReference type="GO" id="GO:0004521">
    <property type="term" value="F:RNA endonuclease activity"/>
    <property type="evidence" value="ECO:0007669"/>
    <property type="project" value="TreeGrafter"/>
</dbReference>
<accession>A0A1Q8R2B8</accession>
<dbReference type="Pfam" id="PF07521">
    <property type="entry name" value="RMMBL"/>
    <property type="match status" value="1"/>
</dbReference>
<name>A0A1Q8R2B8_9FIRM</name>
<proteinExistence type="predicted"/>
<dbReference type="Gene3D" id="3.40.50.10890">
    <property type="match status" value="1"/>
</dbReference>
<dbReference type="Proteomes" id="UP000186102">
    <property type="component" value="Unassembled WGS sequence"/>
</dbReference>
<dbReference type="SMART" id="SM00849">
    <property type="entry name" value="Lactamase_B"/>
    <property type="match status" value="1"/>
</dbReference>
<dbReference type="EMBL" id="MLBF01000002">
    <property type="protein sequence ID" value="OLN33590.1"/>
    <property type="molecule type" value="Genomic_DNA"/>
</dbReference>
<dbReference type="AlphaFoldDB" id="A0A1Q8R2B8"/>
<keyword evidence="1" id="KW-0378">Hydrolase</keyword>
<feature type="compositionally biased region" description="Polar residues" evidence="2">
    <location>
        <begin position="508"/>
        <end position="519"/>
    </location>
</feature>
<dbReference type="Pfam" id="PF00753">
    <property type="entry name" value="Lactamase_B"/>
    <property type="match status" value="1"/>
</dbReference>
<dbReference type="CDD" id="cd16295">
    <property type="entry name" value="TTHA0252-CPSF-like_MBL-fold"/>
    <property type="match status" value="1"/>
</dbReference>
<reference evidence="5 6" key="1">
    <citation type="submission" date="2016-09" db="EMBL/GenBank/DDBJ databases">
        <title>Complete genome of Desulfosporosinus sp. OL.</title>
        <authorList>
            <person name="Mardanov A."/>
            <person name="Beletsky A."/>
            <person name="Panova A."/>
            <person name="Karnachuk O."/>
            <person name="Ravin N."/>
        </authorList>
    </citation>
    <scope>NUCLEOTIDE SEQUENCE [LARGE SCALE GENOMIC DNA]</scope>
    <source>
        <strain evidence="5 6">OL</strain>
    </source>
</reference>
<dbReference type="RefSeq" id="WP_075363133.1">
    <property type="nucleotide sequence ID" value="NZ_MLBF01000002.1"/>
</dbReference>
<feature type="region of interest" description="Disordered" evidence="2">
    <location>
        <begin position="501"/>
        <end position="527"/>
    </location>
</feature>